<dbReference type="OrthoDB" id="8450043at2"/>
<feature type="region of interest" description="Disordered" evidence="2">
    <location>
        <begin position="43"/>
        <end position="65"/>
    </location>
</feature>
<dbReference type="GO" id="GO:0015920">
    <property type="term" value="P:lipopolysaccharide transport"/>
    <property type="evidence" value="ECO:0007669"/>
    <property type="project" value="TreeGrafter"/>
</dbReference>
<dbReference type="Proteomes" id="UP000321638">
    <property type="component" value="Unassembled WGS sequence"/>
</dbReference>
<keyword evidence="1" id="KW-0732">Signal</keyword>
<feature type="domain" description="Organic solvent tolerance-like N-terminal" evidence="3">
    <location>
        <begin position="162"/>
        <end position="276"/>
    </location>
</feature>
<feature type="region of interest" description="Disordered" evidence="2">
    <location>
        <begin position="298"/>
        <end position="347"/>
    </location>
</feature>
<feature type="compositionally biased region" description="Basic and acidic residues" evidence="2">
    <location>
        <begin position="48"/>
        <end position="58"/>
    </location>
</feature>
<dbReference type="Gene3D" id="2.60.450.10">
    <property type="entry name" value="Lipopolysaccharide (LPS) transport protein A like domain"/>
    <property type="match status" value="2"/>
</dbReference>
<organism evidence="4 5">
    <name type="scientific">Vineibacter terrae</name>
    <dbReference type="NCBI Taxonomy" id="2586908"/>
    <lineage>
        <taxon>Bacteria</taxon>
        <taxon>Pseudomonadati</taxon>
        <taxon>Pseudomonadota</taxon>
        <taxon>Alphaproteobacteria</taxon>
        <taxon>Hyphomicrobiales</taxon>
        <taxon>Vineibacter</taxon>
    </lineage>
</organism>
<dbReference type="PANTHER" id="PTHR36504:SF1">
    <property type="entry name" value="LIPOPOLYSACCHARIDE EXPORT SYSTEM PROTEIN LPTA"/>
    <property type="match status" value="1"/>
</dbReference>
<evidence type="ECO:0000256" key="2">
    <source>
        <dbReference type="SAM" id="MobiDB-lite"/>
    </source>
</evidence>
<dbReference type="EMBL" id="VDUZ01000021">
    <property type="protein sequence ID" value="TXL73983.1"/>
    <property type="molecule type" value="Genomic_DNA"/>
</dbReference>
<dbReference type="Pfam" id="PF03968">
    <property type="entry name" value="LptD_N"/>
    <property type="match status" value="2"/>
</dbReference>
<accession>A0A5C8PK08</accession>
<evidence type="ECO:0000256" key="1">
    <source>
        <dbReference type="ARBA" id="ARBA00022729"/>
    </source>
</evidence>
<feature type="domain" description="Organic solvent tolerance-like N-terminal" evidence="3">
    <location>
        <begin position="60"/>
        <end position="160"/>
    </location>
</feature>
<dbReference type="GO" id="GO:0009279">
    <property type="term" value="C:cell outer membrane"/>
    <property type="evidence" value="ECO:0007669"/>
    <property type="project" value="TreeGrafter"/>
</dbReference>
<gene>
    <name evidence="4" type="ORF">FHP25_18860</name>
</gene>
<sequence length="347" mass="37544">MTTRPSRKRHPPTHRHQEAEMRRLGPWLCVALLAASLPALAQKSPKPAADDKGGDKSQTEISADQGIEWDKNSHVYIARGNAKVTRGDRMIEADRIMAYHRGEGTSKSDIYRVDAEGSVRITSGDNVMTGDRGIYDNDNKVARLTGRNLSLVSPDSKLTARDSFEYWDDRHMAVARGNVVVIRGSDEMRADQVVAYFEPKDGSQPDPQGGSRGKQRVARIEAYGKVYIASCQGYAHADKALYDPNTGTAVLTGNVRMTRGREQVNGETVEMNTRTGYTRVVSAGSNSGSGGRVVALIEPNKDAATPDTKPTDRPGAPECDDKNSGAPAGAQPKNGGAPTAAQPKRQR</sequence>
<evidence type="ECO:0000259" key="3">
    <source>
        <dbReference type="Pfam" id="PF03968"/>
    </source>
</evidence>
<evidence type="ECO:0000313" key="4">
    <source>
        <dbReference type="EMBL" id="TXL73983.1"/>
    </source>
</evidence>
<dbReference type="PANTHER" id="PTHR36504">
    <property type="entry name" value="LIPOPOLYSACCHARIDE EXPORT SYSTEM PROTEIN LPTA"/>
    <property type="match status" value="1"/>
</dbReference>
<dbReference type="GO" id="GO:0030288">
    <property type="term" value="C:outer membrane-bounded periplasmic space"/>
    <property type="evidence" value="ECO:0007669"/>
    <property type="project" value="TreeGrafter"/>
</dbReference>
<keyword evidence="5" id="KW-1185">Reference proteome</keyword>
<reference evidence="4 5" key="1">
    <citation type="submission" date="2019-06" db="EMBL/GenBank/DDBJ databases">
        <title>New taxonomy in bacterial strain CC-CFT640, isolated from vineyard.</title>
        <authorList>
            <person name="Lin S.-Y."/>
            <person name="Tsai C.-F."/>
            <person name="Young C.-C."/>
        </authorList>
    </citation>
    <scope>NUCLEOTIDE SEQUENCE [LARGE SCALE GENOMIC DNA]</scope>
    <source>
        <strain evidence="4 5">CC-CFT640</strain>
    </source>
</reference>
<feature type="region of interest" description="Disordered" evidence="2">
    <location>
        <begin position="1"/>
        <end position="20"/>
    </location>
</feature>
<dbReference type="GO" id="GO:0017089">
    <property type="term" value="F:glycolipid transfer activity"/>
    <property type="evidence" value="ECO:0007669"/>
    <property type="project" value="TreeGrafter"/>
</dbReference>
<feature type="compositionally biased region" description="Basic residues" evidence="2">
    <location>
        <begin position="1"/>
        <end position="14"/>
    </location>
</feature>
<dbReference type="AlphaFoldDB" id="A0A5C8PK08"/>
<evidence type="ECO:0000313" key="5">
    <source>
        <dbReference type="Proteomes" id="UP000321638"/>
    </source>
</evidence>
<comment type="caution">
    <text evidence="4">The sequence shown here is derived from an EMBL/GenBank/DDBJ whole genome shotgun (WGS) entry which is preliminary data.</text>
</comment>
<protein>
    <recommendedName>
        <fullName evidence="3">Organic solvent tolerance-like N-terminal domain-containing protein</fullName>
    </recommendedName>
</protein>
<dbReference type="InterPro" id="IPR052037">
    <property type="entry name" value="LPS_export_LptA"/>
</dbReference>
<name>A0A5C8PK08_9HYPH</name>
<proteinExistence type="predicted"/>
<dbReference type="InterPro" id="IPR005653">
    <property type="entry name" value="OstA-like_N"/>
</dbReference>